<keyword evidence="6" id="KW-1185">Reference proteome</keyword>
<evidence type="ECO:0008006" key="7">
    <source>
        <dbReference type="Google" id="ProtNLM"/>
    </source>
</evidence>
<feature type="signal peptide" evidence="2">
    <location>
        <begin position="1"/>
        <end position="27"/>
    </location>
</feature>
<dbReference type="EMBL" id="LDRC01000050">
    <property type="protein sequence ID" value="KTR51558.1"/>
    <property type="molecule type" value="Genomic_DNA"/>
</dbReference>
<feature type="region of interest" description="Disordered" evidence="1">
    <location>
        <begin position="71"/>
        <end position="103"/>
    </location>
</feature>
<dbReference type="PROSITE" id="PS51257">
    <property type="entry name" value="PROKAR_LIPOPROTEIN"/>
    <property type="match status" value="1"/>
</dbReference>
<accession>A0A147DQH0</accession>
<evidence type="ECO:0000313" key="3">
    <source>
        <dbReference type="EMBL" id="KTR38688.1"/>
    </source>
</evidence>
<sequence length="167" mass="17976">MTETTIRTKSLLTAIALIAVLPLGLTACSPSDPTADHTTAAAEGVGARWAACMREGGFEVQDASDEQITSGAFSMPSGVDEEAFGKRSDTCREQLGIHGSDDAQKQEWARQYDAVASCIRENGYPDFPEQQEGSLDFGNYARAQEPRFDSAVQACMQEFAPDTRSAN</sequence>
<organism evidence="4 5">
    <name type="scientific">Curtobacterium oceanosedimentum</name>
    <dbReference type="NCBI Taxonomy" id="465820"/>
    <lineage>
        <taxon>Bacteria</taxon>
        <taxon>Bacillati</taxon>
        <taxon>Actinomycetota</taxon>
        <taxon>Actinomycetes</taxon>
        <taxon>Micrococcales</taxon>
        <taxon>Microbacteriaceae</taxon>
        <taxon>Curtobacterium</taxon>
    </lineage>
</organism>
<proteinExistence type="predicted"/>
<evidence type="ECO:0000256" key="1">
    <source>
        <dbReference type="SAM" id="MobiDB-lite"/>
    </source>
</evidence>
<protein>
    <recommendedName>
        <fullName evidence="7">Lipoprotein</fullName>
    </recommendedName>
</protein>
<dbReference type="Proteomes" id="UP000078335">
    <property type="component" value="Unassembled WGS sequence"/>
</dbReference>
<evidence type="ECO:0000313" key="5">
    <source>
        <dbReference type="Proteomes" id="UP000072763"/>
    </source>
</evidence>
<dbReference type="AlphaFoldDB" id="A0A147DQH0"/>
<dbReference type="EMBL" id="LDRB01000070">
    <property type="protein sequence ID" value="KTR38688.1"/>
    <property type="molecule type" value="Genomic_DNA"/>
</dbReference>
<dbReference type="STRING" id="465820.NS263_12665"/>
<dbReference type="OrthoDB" id="7949713at2"/>
<dbReference type="Proteomes" id="UP000072763">
    <property type="component" value="Unassembled WGS sequence"/>
</dbReference>
<gene>
    <name evidence="3" type="ORF">NS263_12665</name>
    <name evidence="4" type="ORF">NS359_09790</name>
</gene>
<comment type="caution">
    <text evidence="4">The sequence shown here is derived from an EMBL/GenBank/DDBJ whole genome shotgun (WGS) entry which is preliminary data.</text>
</comment>
<evidence type="ECO:0000313" key="6">
    <source>
        <dbReference type="Proteomes" id="UP000078335"/>
    </source>
</evidence>
<feature type="compositionally biased region" description="Basic and acidic residues" evidence="1">
    <location>
        <begin position="83"/>
        <end position="92"/>
    </location>
</feature>
<evidence type="ECO:0000313" key="4">
    <source>
        <dbReference type="EMBL" id="KTR51558.1"/>
    </source>
</evidence>
<feature type="chain" id="PRO_5038806506" description="Lipoprotein" evidence="2">
    <location>
        <begin position="28"/>
        <end position="167"/>
    </location>
</feature>
<name>A0A147DQH0_9MICO</name>
<evidence type="ECO:0000256" key="2">
    <source>
        <dbReference type="SAM" id="SignalP"/>
    </source>
</evidence>
<dbReference type="RefSeq" id="WP_058729624.1">
    <property type="nucleotide sequence ID" value="NZ_LDRB01000070.1"/>
</dbReference>
<keyword evidence="2" id="KW-0732">Signal</keyword>
<dbReference type="PATRIC" id="fig|465820.3.peg.2764"/>
<reference evidence="5 6" key="1">
    <citation type="journal article" date="2016" name="Front. Microbiol.">
        <title>Genomic Resource of Rice Seed Associated Bacteria.</title>
        <authorList>
            <person name="Midha S."/>
            <person name="Bansal K."/>
            <person name="Sharma S."/>
            <person name="Kumar N."/>
            <person name="Patil P.P."/>
            <person name="Chaudhry V."/>
            <person name="Patil P.B."/>
        </authorList>
    </citation>
    <scope>NUCLEOTIDE SEQUENCE [LARGE SCALE GENOMIC DNA]</scope>
    <source>
        <strain evidence="3 6">NS263</strain>
        <strain evidence="4 5">NS359</strain>
    </source>
</reference>